<dbReference type="AlphaFoldDB" id="A0A8X8IB36"/>
<name>A0A8X8IB36_9BACT</name>
<sequence length="161" mass="18246">MLLNKPKASWTGMQVWMMKRSAWQLVAGGYVVTIGLNFLFGYLLFPEQQSASAILNFTVKEAFWIGVIFAPLLETYLIQYLVIKNVHKWTGIYWIAVLASAIIFGASHTYSVPYMILTFLSGIVYGIIYVVLALRGKDPFVYITLTHALHNLTGFCIEHVF</sequence>
<evidence type="ECO:0000313" key="4">
    <source>
        <dbReference type="Proteomes" id="UP000198711"/>
    </source>
</evidence>
<keyword evidence="1" id="KW-1133">Transmembrane helix</keyword>
<dbReference type="RefSeq" id="WP_257574753.1">
    <property type="nucleotide sequence ID" value="NZ_FNNO01000004.1"/>
</dbReference>
<dbReference type="GO" id="GO:0080120">
    <property type="term" value="P:CAAX-box protein maturation"/>
    <property type="evidence" value="ECO:0007669"/>
    <property type="project" value="UniProtKB-ARBA"/>
</dbReference>
<feature type="domain" description="CAAX prenyl protease 2/Lysostaphin resistance protein A-like" evidence="2">
    <location>
        <begin position="63"/>
        <end position="152"/>
    </location>
</feature>
<evidence type="ECO:0000256" key="1">
    <source>
        <dbReference type="SAM" id="Phobius"/>
    </source>
</evidence>
<feature type="transmembrane region" description="Helical" evidence="1">
    <location>
        <begin position="21"/>
        <end position="43"/>
    </location>
</feature>
<dbReference type="InterPro" id="IPR003675">
    <property type="entry name" value="Rce1/LyrA-like_dom"/>
</dbReference>
<feature type="transmembrane region" description="Helical" evidence="1">
    <location>
        <begin position="63"/>
        <end position="83"/>
    </location>
</feature>
<keyword evidence="3" id="KW-0645">Protease</keyword>
<keyword evidence="1" id="KW-0812">Transmembrane</keyword>
<evidence type="ECO:0000259" key="2">
    <source>
        <dbReference type="Pfam" id="PF02517"/>
    </source>
</evidence>
<dbReference type="Pfam" id="PF02517">
    <property type="entry name" value="Rce1-like"/>
    <property type="match status" value="1"/>
</dbReference>
<dbReference type="EMBL" id="FNNO01000004">
    <property type="protein sequence ID" value="SDW61880.1"/>
    <property type="molecule type" value="Genomic_DNA"/>
</dbReference>
<keyword evidence="4" id="KW-1185">Reference proteome</keyword>
<dbReference type="GO" id="GO:0006508">
    <property type="term" value="P:proteolysis"/>
    <property type="evidence" value="ECO:0007669"/>
    <property type="project" value="UniProtKB-KW"/>
</dbReference>
<proteinExistence type="predicted"/>
<protein>
    <submittedName>
        <fullName evidence="3">CAAX protease self-immunity</fullName>
    </submittedName>
</protein>
<comment type="caution">
    <text evidence="3">The sequence shown here is derived from an EMBL/GenBank/DDBJ whole genome shotgun (WGS) entry which is preliminary data.</text>
</comment>
<dbReference type="Proteomes" id="UP000198711">
    <property type="component" value="Unassembled WGS sequence"/>
</dbReference>
<gene>
    <name evidence="3" type="ORF">SAMN05444410_104118</name>
</gene>
<feature type="transmembrane region" description="Helical" evidence="1">
    <location>
        <begin position="114"/>
        <end position="134"/>
    </location>
</feature>
<feature type="transmembrane region" description="Helical" evidence="1">
    <location>
        <begin position="90"/>
        <end position="108"/>
    </location>
</feature>
<organism evidence="3 4">
    <name type="scientific">Hydrobacter penzbergensis</name>
    <dbReference type="NCBI Taxonomy" id="1235997"/>
    <lineage>
        <taxon>Bacteria</taxon>
        <taxon>Pseudomonadati</taxon>
        <taxon>Bacteroidota</taxon>
        <taxon>Chitinophagia</taxon>
        <taxon>Chitinophagales</taxon>
        <taxon>Chitinophagaceae</taxon>
        <taxon>Hydrobacter</taxon>
    </lineage>
</organism>
<reference evidence="3 4" key="1">
    <citation type="submission" date="2016-10" db="EMBL/GenBank/DDBJ databases">
        <authorList>
            <person name="Varghese N."/>
            <person name="Submissions S."/>
        </authorList>
    </citation>
    <scope>NUCLEOTIDE SEQUENCE [LARGE SCALE GENOMIC DNA]</scope>
    <source>
        <strain evidence="3 4">DSM 25353</strain>
    </source>
</reference>
<dbReference type="GO" id="GO:0004175">
    <property type="term" value="F:endopeptidase activity"/>
    <property type="evidence" value="ECO:0007669"/>
    <property type="project" value="UniProtKB-ARBA"/>
</dbReference>
<keyword evidence="1" id="KW-0472">Membrane</keyword>
<accession>A0A8X8IB36</accession>
<keyword evidence="3" id="KW-0378">Hydrolase</keyword>
<evidence type="ECO:0000313" key="3">
    <source>
        <dbReference type="EMBL" id="SDW61880.1"/>
    </source>
</evidence>